<dbReference type="Gene3D" id="3.40.630.30">
    <property type="match status" value="1"/>
</dbReference>
<accession>C1EGD9</accession>
<keyword evidence="6" id="KW-1185">Reference proteome</keyword>
<evidence type="ECO:0000256" key="1">
    <source>
        <dbReference type="ARBA" id="ARBA00022679"/>
    </source>
</evidence>
<dbReference type="Pfam" id="PF00583">
    <property type="entry name" value="Acetyltransf_1"/>
    <property type="match status" value="1"/>
</dbReference>
<feature type="domain" description="N-acetyltransferase" evidence="4">
    <location>
        <begin position="1"/>
        <end position="146"/>
    </location>
</feature>
<protein>
    <recommendedName>
        <fullName evidence="4">N-acetyltransferase domain-containing protein</fullName>
    </recommendedName>
</protein>
<dbReference type="PANTHER" id="PTHR45896:SF1">
    <property type="entry name" value="N-ALPHA-ACETYLTRANSFERASE 30"/>
    <property type="match status" value="1"/>
</dbReference>
<organism evidence="5 6">
    <name type="scientific">Micromonas commoda (strain RCC299 / NOUM17 / CCMP2709)</name>
    <name type="common">Picoplanktonic green alga</name>
    <dbReference type="NCBI Taxonomy" id="296587"/>
    <lineage>
        <taxon>Eukaryota</taxon>
        <taxon>Viridiplantae</taxon>
        <taxon>Chlorophyta</taxon>
        <taxon>Mamiellophyceae</taxon>
        <taxon>Mamiellales</taxon>
        <taxon>Mamiellaceae</taxon>
        <taxon>Micromonas</taxon>
    </lineage>
</organism>
<comment type="similarity">
    <text evidence="3">Belongs to the acetyltransferase family. MAK3 subfamily.</text>
</comment>
<dbReference type="SUPFAM" id="SSF55729">
    <property type="entry name" value="Acyl-CoA N-acyltransferases (Nat)"/>
    <property type="match status" value="1"/>
</dbReference>
<dbReference type="InterPro" id="IPR044542">
    <property type="entry name" value="NAA30-like"/>
</dbReference>
<evidence type="ECO:0000313" key="5">
    <source>
        <dbReference type="EMBL" id="ACO66760.1"/>
    </source>
</evidence>
<keyword evidence="2" id="KW-0012">Acyltransferase</keyword>
<reference evidence="5 6" key="1">
    <citation type="journal article" date="2009" name="Science">
        <title>Green evolution and dynamic adaptations revealed by genomes of the marine picoeukaryotes Micromonas.</title>
        <authorList>
            <person name="Worden A.Z."/>
            <person name="Lee J.H."/>
            <person name="Mock T."/>
            <person name="Rouze P."/>
            <person name="Simmons M.P."/>
            <person name="Aerts A.L."/>
            <person name="Allen A.E."/>
            <person name="Cuvelier M.L."/>
            <person name="Derelle E."/>
            <person name="Everett M.V."/>
            <person name="Foulon E."/>
            <person name="Grimwood J."/>
            <person name="Gundlach H."/>
            <person name="Henrissat B."/>
            <person name="Napoli C."/>
            <person name="McDonald S.M."/>
            <person name="Parker M.S."/>
            <person name="Rombauts S."/>
            <person name="Salamov A."/>
            <person name="Von Dassow P."/>
            <person name="Badger J.H."/>
            <person name="Coutinho P.M."/>
            <person name="Demir E."/>
            <person name="Dubchak I."/>
            <person name="Gentemann C."/>
            <person name="Eikrem W."/>
            <person name="Gready J.E."/>
            <person name="John U."/>
            <person name="Lanier W."/>
            <person name="Lindquist E.A."/>
            <person name="Lucas S."/>
            <person name="Mayer K.F."/>
            <person name="Moreau H."/>
            <person name="Not F."/>
            <person name="Otillar R."/>
            <person name="Panaud O."/>
            <person name="Pangilinan J."/>
            <person name="Paulsen I."/>
            <person name="Piegu B."/>
            <person name="Poliakov A."/>
            <person name="Robbens S."/>
            <person name="Schmutz J."/>
            <person name="Toulza E."/>
            <person name="Wyss T."/>
            <person name="Zelensky A."/>
            <person name="Zhou K."/>
            <person name="Armbrust E.V."/>
            <person name="Bhattacharya D."/>
            <person name="Goodenough U.W."/>
            <person name="Van de Peer Y."/>
            <person name="Grigoriev I.V."/>
        </authorList>
    </citation>
    <scope>NUCLEOTIDE SEQUENCE [LARGE SCALE GENOMIC DNA]</scope>
    <source>
        <strain evidence="6">RCC299 / NOUM17</strain>
    </source>
</reference>
<dbReference type="eggNOG" id="KOG3139">
    <property type="taxonomic scope" value="Eukaryota"/>
</dbReference>
<dbReference type="OMA" id="IVCKLEA"/>
<sequence>IRFEDYHDEDTQIQVIMDLVDNELSEPYNIFTYRYFVNNWPNLTFLAWHGDKCVGVIICKLDHHKSGTYRGYVAMLVVLKRYRKLGLGRELVRRCLTVMQREGADECVLEVEYNNEGALRLYQSLGFIRDKRLEKYYLNGHDAFRM</sequence>
<dbReference type="EMBL" id="CP001331">
    <property type="protein sequence ID" value="ACO66760.1"/>
    <property type="molecule type" value="Genomic_DNA"/>
</dbReference>
<feature type="non-terminal residue" evidence="5">
    <location>
        <position position="146"/>
    </location>
</feature>
<dbReference type="InterPro" id="IPR000182">
    <property type="entry name" value="GNAT_dom"/>
</dbReference>
<dbReference type="STRING" id="296587.C1EGD9"/>
<dbReference type="RefSeq" id="XP_002505502.1">
    <property type="nucleotide sequence ID" value="XM_002505456.1"/>
</dbReference>
<name>C1EGD9_MICCC</name>
<gene>
    <name evidence="5" type="ORF">MICPUN_76569</name>
</gene>
<evidence type="ECO:0000313" key="6">
    <source>
        <dbReference type="Proteomes" id="UP000002009"/>
    </source>
</evidence>
<keyword evidence="1" id="KW-0808">Transferase</keyword>
<dbReference type="KEGG" id="mis:MICPUN_76569"/>
<dbReference type="GO" id="GO:0031417">
    <property type="term" value="C:NatC complex"/>
    <property type="evidence" value="ECO:0007669"/>
    <property type="project" value="TreeGrafter"/>
</dbReference>
<dbReference type="Proteomes" id="UP000002009">
    <property type="component" value="Chromosome 13"/>
</dbReference>
<dbReference type="PROSITE" id="PS51186">
    <property type="entry name" value="GNAT"/>
    <property type="match status" value="1"/>
</dbReference>
<dbReference type="FunCoup" id="C1EGD9">
    <property type="interactions" value="602"/>
</dbReference>
<evidence type="ECO:0000259" key="4">
    <source>
        <dbReference type="PROSITE" id="PS51186"/>
    </source>
</evidence>
<feature type="non-terminal residue" evidence="5">
    <location>
        <position position="1"/>
    </location>
</feature>
<dbReference type="GeneID" id="8248677"/>
<evidence type="ECO:0000256" key="3">
    <source>
        <dbReference type="ARBA" id="ARBA00024025"/>
    </source>
</evidence>
<dbReference type="PANTHER" id="PTHR45896">
    <property type="entry name" value="N-ALPHA-ACETYLTRANSFERASE 30"/>
    <property type="match status" value="1"/>
</dbReference>
<dbReference type="OrthoDB" id="249099at2759"/>
<dbReference type="CDD" id="cd04301">
    <property type="entry name" value="NAT_SF"/>
    <property type="match status" value="1"/>
</dbReference>
<evidence type="ECO:0000256" key="2">
    <source>
        <dbReference type="ARBA" id="ARBA00023315"/>
    </source>
</evidence>
<proteinExistence type="inferred from homology"/>
<dbReference type="InterPro" id="IPR016181">
    <property type="entry name" value="Acyl_CoA_acyltransferase"/>
</dbReference>
<dbReference type="AlphaFoldDB" id="C1EGD9"/>
<dbReference type="GO" id="GO:0004596">
    <property type="term" value="F:protein-N-terminal amino-acid acetyltransferase activity"/>
    <property type="evidence" value="ECO:0007669"/>
    <property type="project" value="InterPro"/>
</dbReference>
<dbReference type="InParanoid" id="C1EGD9"/>